<accession>A0A4S8QUU0</accession>
<evidence type="ECO:0000313" key="4">
    <source>
        <dbReference type="Proteomes" id="UP000308671"/>
    </source>
</evidence>
<feature type="chain" id="PRO_5020399954" description="Extracellular membrane protein CFEM domain-containing protein" evidence="2">
    <location>
        <begin position="20"/>
        <end position="189"/>
    </location>
</feature>
<dbReference type="OrthoDB" id="2507140at2759"/>
<protein>
    <recommendedName>
        <fullName evidence="5">Extracellular membrane protein CFEM domain-containing protein</fullName>
    </recommendedName>
</protein>
<evidence type="ECO:0000256" key="1">
    <source>
        <dbReference type="SAM" id="MobiDB-lite"/>
    </source>
</evidence>
<dbReference type="AlphaFoldDB" id="A0A4S8QUU0"/>
<gene>
    <name evidence="3" type="ORF">BGAL_0213g00090</name>
</gene>
<dbReference type="Proteomes" id="UP000308671">
    <property type="component" value="Unassembled WGS sequence"/>
</dbReference>
<proteinExistence type="predicted"/>
<dbReference type="EMBL" id="PQXL01000213">
    <property type="protein sequence ID" value="THV49063.1"/>
    <property type="molecule type" value="Genomic_DNA"/>
</dbReference>
<name>A0A4S8QUU0_9HELO</name>
<evidence type="ECO:0000256" key="2">
    <source>
        <dbReference type="SAM" id="SignalP"/>
    </source>
</evidence>
<evidence type="ECO:0008006" key="5">
    <source>
        <dbReference type="Google" id="ProtNLM"/>
    </source>
</evidence>
<organism evidence="3 4">
    <name type="scientific">Botrytis galanthina</name>
    <dbReference type="NCBI Taxonomy" id="278940"/>
    <lineage>
        <taxon>Eukaryota</taxon>
        <taxon>Fungi</taxon>
        <taxon>Dikarya</taxon>
        <taxon>Ascomycota</taxon>
        <taxon>Pezizomycotina</taxon>
        <taxon>Leotiomycetes</taxon>
        <taxon>Helotiales</taxon>
        <taxon>Sclerotiniaceae</taxon>
        <taxon>Botrytis</taxon>
    </lineage>
</organism>
<evidence type="ECO:0000313" key="3">
    <source>
        <dbReference type="EMBL" id="THV49063.1"/>
    </source>
</evidence>
<comment type="caution">
    <text evidence="3">The sequence shown here is derived from an EMBL/GenBank/DDBJ whole genome shotgun (WGS) entry which is preliminary data.</text>
</comment>
<feature type="signal peptide" evidence="2">
    <location>
        <begin position="1"/>
        <end position="19"/>
    </location>
</feature>
<reference evidence="3 4" key="1">
    <citation type="submission" date="2017-12" db="EMBL/GenBank/DDBJ databases">
        <title>Comparative genomics of Botrytis spp.</title>
        <authorList>
            <person name="Valero-Jimenez C.A."/>
            <person name="Tapia P."/>
            <person name="Veloso J."/>
            <person name="Silva-Moreno E."/>
            <person name="Staats M."/>
            <person name="Valdes J.H."/>
            <person name="Van Kan J.A.L."/>
        </authorList>
    </citation>
    <scope>NUCLEOTIDE SEQUENCE [LARGE SCALE GENOMIC DNA]</scope>
    <source>
        <strain evidence="3 4">MUCL435</strain>
    </source>
</reference>
<keyword evidence="4" id="KW-1185">Reference proteome</keyword>
<dbReference type="PROSITE" id="PS51257">
    <property type="entry name" value="PROKAR_LIPOPROTEIN"/>
    <property type="match status" value="1"/>
</dbReference>
<feature type="region of interest" description="Disordered" evidence="1">
    <location>
        <begin position="120"/>
        <end position="165"/>
    </location>
</feature>
<sequence>MHFSKVILPFAALVSYAAATTTVAATGGFSGACEAQNVLEACVSSTTAIAQACQSTDYLCLCTSWNSVLTCYNVCPNDTGYTGALANKQAYCNDAAAYASTTTSSAISKDWSTTSTASDATATATGAGSGSGTTTAKAQTTGGSSSSNTASAAESTSSNQSSGAGERVVGVNGMMGVLGGMAAVGAAFF</sequence>
<keyword evidence="2" id="KW-0732">Signal</keyword>